<dbReference type="OrthoDB" id="1493161at2"/>
<proteinExistence type="predicted"/>
<protein>
    <recommendedName>
        <fullName evidence="3">Knr4/Smi1-like domain-containing protein</fullName>
    </recommendedName>
</protein>
<dbReference type="AlphaFoldDB" id="A0A6I3LU05"/>
<organism evidence="1 2">
    <name type="scientific">Myroides albus</name>
    <dbReference type="NCBI Taxonomy" id="2562892"/>
    <lineage>
        <taxon>Bacteria</taxon>
        <taxon>Pseudomonadati</taxon>
        <taxon>Bacteroidota</taxon>
        <taxon>Flavobacteriia</taxon>
        <taxon>Flavobacteriales</taxon>
        <taxon>Flavobacteriaceae</taxon>
        <taxon>Myroides</taxon>
    </lineage>
</organism>
<dbReference type="NCBIfam" id="NF038335">
    <property type="entry name" value="YPO0640_fam"/>
    <property type="match status" value="1"/>
</dbReference>
<sequence length="154" mass="18061">MRSIIEKSKSIIKLNYEIGYKINQPITIESLGRLEKYMIEKFSISVPNSLKEILQISNGLNYDGVFLYGLSEKVNLNLIEVNLNWHTDEDFAKFIFYADTDLYLFVQEIETKVFSFRPRDNFDEVLLETTDDELFFQIILECALEGGIEEKYCE</sequence>
<evidence type="ECO:0000313" key="2">
    <source>
        <dbReference type="Proteomes" id="UP000438760"/>
    </source>
</evidence>
<dbReference type="Proteomes" id="UP000438760">
    <property type="component" value="Unassembled WGS sequence"/>
</dbReference>
<gene>
    <name evidence="1" type="ORF">GJV76_15250</name>
</gene>
<name>A0A6I3LU05_9FLAO</name>
<dbReference type="RefSeq" id="WP_155093442.1">
    <property type="nucleotide sequence ID" value="NZ_CP102754.1"/>
</dbReference>
<accession>A0A6I3LU05</accession>
<dbReference type="InterPro" id="IPR037883">
    <property type="entry name" value="Knr4/Smi1-like_sf"/>
</dbReference>
<dbReference type="EMBL" id="WMJX01000089">
    <property type="protein sequence ID" value="MTG99455.1"/>
    <property type="molecule type" value="Genomic_DNA"/>
</dbReference>
<dbReference type="SUPFAM" id="SSF160631">
    <property type="entry name" value="SMI1/KNR4-like"/>
    <property type="match status" value="1"/>
</dbReference>
<evidence type="ECO:0008006" key="3">
    <source>
        <dbReference type="Google" id="ProtNLM"/>
    </source>
</evidence>
<keyword evidence="2" id="KW-1185">Reference proteome</keyword>
<comment type="caution">
    <text evidence="1">The sequence shown here is derived from an EMBL/GenBank/DDBJ whole genome shotgun (WGS) entry which is preliminary data.</text>
</comment>
<reference evidence="1 2" key="1">
    <citation type="submission" date="2019-11" db="EMBL/GenBank/DDBJ databases">
        <title>Genome of Strain BIT-d1.</title>
        <authorList>
            <person name="Yang Y."/>
        </authorList>
    </citation>
    <scope>NUCLEOTIDE SEQUENCE [LARGE SCALE GENOMIC DNA]</scope>
    <source>
        <strain evidence="1 2">BIT-d1</strain>
    </source>
</reference>
<evidence type="ECO:0000313" key="1">
    <source>
        <dbReference type="EMBL" id="MTG99455.1"/>
    </source>
</evidence>